<dbReference type="EMBL" id="CP004120">
    <property type="protein sequence ID" value="AGT43797.1"/>
    <property type="molecule type" value="Genomic_DNA"/>
</dbReference>
<feature type="transmembrane region" description="Helical" evidence="1">
    <location>
        <begin position="14"/>
        <end position="37"/>
    </location>
</feature>
<evidence type="ECO:0000313" key="2">
    <source>
        <dbReference type="EMBL" id="AGT43797.1"/>
    </source>
</evidence>
<evidence type="ECO:0000256" key="1">
    <source>
        <dbReference type="SAM" id="Phobius"/>
    </source>
</evidence>
<dbReference type="HOGENOM" id="CLU_3334276_0_0_12"/>
<protein>
    <submittedName>
        <fullName evidence="2">Uncharacterized protein</fullName>
    </submittedName>
</protein>
<evidence type="ECO:0000313" key="3">
    <source>
        <dbReference type="Proteomes" id="UP000015620"/>
    </source>
</evidence>
<keyword evidence="1" id="KW-0472">Membrane</keyword>
<dbReference type="STRING" id="1291379.TPE_1303"/>
<name>S5ZMH1_9SPIR</name>
<keyword evidence="3" id="KW-1185">Reference proteome</keyword>
<dbReference type="Proteomes" id="UP000015620">
    <property type="component" value="Chromosome"/>
</dbReference>
<keyword evidence="1" id="KW-1133">Transmembrane helix</keyword>
<gene>
    <name evidence="2" type="ORF">TPE_1303</name>
</gene>
<sequence>MYNLKECRFKMKKIILPIVLVITQLFLQAAALIAKIFW</sequence>
<keyword evidence="1" id="KW-0812">Transmembrane</keyword>
<reference evidence="2 3" key="1">
    <citation type="journal article" date="2013" name="PLoS ONE">
        <title>Genome-Wide Relatedness of Treponema pedis, from Gingiva and Necrotic Skin Lesions of Pigs, with the Human Oral Pathogen Treponema denticola.</title>
        <authorList>
            <person name="Svartstrom O."/>
            <person name="Mushtaq M."/>
            <person name="Pringle M."/>
            <person name="Segerman B."/>
        </authorList>
    </citation>
    <scope>NUCLEOTIDE SEQUENCE [LARGE SCALE GENOMIC DNA]</scope>
    <source>
        <strain evidence="2">T A4</strain>
    </source>
</reference>
<organism evidence="2 3">
    <name type="scientific">Treponema pedis str. T A4</name>
    <dbReference type="NCBI Taxonomy" id="1291379"/>
    <lineage>
        <taxon>Bacteria</taxon>
        <taxon>Pseudomonadati</taxon>
        <taxon>Spirochaetota</taxon>
        <taxon>Spirochaetia</taxon>
        <taxon>Spirochaetales</taxon>
        <taxon>Treponemataceae</taxon>
        <taxon>Treponema</taxon>
    </lineage>
</organism>
<dbReference type="AlphaFoldDB" id="S5ZMH1"/>
<dbReference type="KEGG" id="tped:TPE_1303"/>
<dbReference type="PATRIC" id="fig|1291379.3.peg.1295"/>
<accession>S5ZMH1</accession>
<proteinExistence type="predicted"/>